<dbReference type="InterPro" id="IPR008990">
    <property type="entry name" value="Elect_transpt_acc-like_dom_sf"/>
</dbReference>
<dbReference type="InterPro" id="IPR024690">
    <property type="entry name" value="CN_hydtase_beta_dom_C"/>
</dbReference>
<dbReference type="EMBL" id="JBFALK010000024">
    <property type="protein sequence ID" value="MEV0973753.1"/>
    <property type="molecule type" value="Genomic_DNA"/>
</dbReference>
<organism evidence="2 3">
    <name type="scientific">Microtetraspora glauca</name>
    <dbReference type="NCBI Taxonomy" id="1996"/>
    <lineage>
        <taxon>Bacteria</taxon>
        <taxon>Bacillati</taxon>
        <taxon>Actinomycetota</taxon>
        <taxon>Actinomycetes</taxon>
        <taxon>Streptosporangiales</taxon>
        <taxon>Streptosporangiaceae</taxon>
        <taxon>Microtetraspora</taxon>
    </lineage>
</organism>
<dbReference type="Gene3D" id="2.30.30.50">
    <property type="match status" value="1"/>
</dbReference>
<dbReference type="SUPFAM" id="SSF50090">
    <property type="entry name" value="Electron transport accessory proteins"/>
    <property type="match status" value="1"/>
</dbReference>
<keyword evidence="2" id="KW-0456">Lyase</keyword>
<dbReference type="Proteomes" id="UP001551675">
    <property type="component" value="Unassembled WGS sequence"/>
</dbReference>
<dbReference type="EC" id="4.2.1.84" evidence="2"/>
<gene>
    <name evidence="2" type="ORF">AB0I59_34610</name>
</gene>
<dbReference type="GO" id="GO:0018822">
    <property type="term" value="F:nitrile hydratase activity"/>
    <property type="evidence" value="ECO:0007669"/>
    <property type="project" value="UniProtKB-EC"/>
</dbReference>
<sequence length="103" mass="11941">MKTMTPRFQVGDRVTVRDATTMFHTRTQGFTRGQTGTVVEHRPAWIVPEDEAFGIMENGRYTPFYVVRFKQTDLWPDYTGFEVDTLETECSEMWLEPAGKGKK</sequence>
<dbReference type="RefSeq" id="WP_358139653.1">
    <property type="nucleotide sequence ID" value="NZ_JBFALK010000024.1"/>
</dbReference>
<feature type="domain" description="Nitrile hydratase beta subunit" evidence="1">
    <location>
        <begin position="4"/>
        <end position="97"/>
    </location>
</feature>
<evidence type="ECO:0000313" key="3">
    <source>
        <dbReference type="Proteomes" id="UP001551675"/>
    </source>
</evidence>
<comment type="caution">
    <text evidence="2">The sequence shown here is derived from an EMBL/GenBank/DDBJ whole genome shotgun (WGS) entry which is preliminary data.</text>
</comment>
<name>A0ABV3GQ26_MICGL</name>
<protein>
    <submittedName>
        <fullName evidence="2">SH3-like domain-containing protein</fullName>
        <ecNumber evidence="2">4.2.1.84</ecNumber>
    </submittedName>
</protein>
<evidence type="ECO:0000313" key="2">
    <source>
        <dbReference type="EMBL" id="MEV0973753.1"/>
    </source>
</evidence>
<keyword evidence="3" id="KW-1185">Reference proteome</keyword>
<proteinExistence type="predicted"/>
<dbReference type="Pfam" id="PF02211">
    <property type="entry name" value="NHase_beta_C"/>
    <property type="match status" value="1"/>
</dbReference>
<accession>A0ABV3GQ26</accession>
<reference evidence="2 3" key="1">
    <citation type="submission" date="2024-06" db="EMBL/GenBank/DDBJ databases">
        <title>The Natural Products Discovery Center: Release of the First 8490 Sequenced Strains for Exploring Actinobacteria Biosynthetic Diversity.</title>
        <authorList>
            <person name="Kalkreuter E."/>
            <person name="Kautsar S.A."/>
            <person name="Yang D."/>
            <person name="Bader C.D."/>
            <person name="Teijaro C.N."/>
            <person name="Fluegel L."/>
            <person name="Davis C.M."/>
            <person name="Simpson J.R."/>
            <person name="Lauterbach L."/>
            <person name="Steele A.D."/>
            <person name="Gui C."/>
            <person name="Meng S."/>
            <person name="Li G."/>
            <person name="Viehrig K."/>
            <person name="Ye F."/>
            <person name="Su P."/>
            <person name="Kiefer A.F."/>
            <person name="Nichols A."/>
            <person name="Cepeda A.J."/>
            <person name="Yan W."/>
            <person name="Fan B."/>
            <person name="Jiang Y."/>
            <person name="Adhikari A."/>
            <person name="Zheng C.-J."/>
            <person name="Schuster L."/>
            <person name="Cowan T.M."/>
            <person name="Smanski M.J."/>
            <person name="Chevrette M.G."/>
            <person name="De Carvalho L.P.S."/>
            <person name="Shen B."/>
        </authorList>
    </citation>
    <scope>NUCLEOTIDE SEQUENCE [LARGE SCALE GENOMIC DNA]</scope>
    <source>
        <strain evidence="2 3">NPDC050100</strain>
    </source>
</reference>
<evidence type="ECO:0000259" key="1">
    <source>
        <dbReference type="Pfam" id="PF02211"/>
    </source>
</evidence>